<evidence type="ECO:0000256" key="1">
    <source>
        <dbReference type="SAM" id="MobiDB-lite"/>
    </source>
</evidence>
<organism evidence="3 4">
    <name type="scientific">Pinctada imbricata</name>
    <name type="common">Atlantic pearl-oyster</name>
    <name type="synonym">Pinctada martensii</name>
    <dbReference type="NCBI Taxonomy" id="66713"/>
    <lineage>
        <taxon>Eukaryota</taxon>
        <taxon>Metazoa</taxon>
        <taxon>Spiralia</taxon>
        <taxon>Lophotrochozoa</taxon>
        <taxon>Mollusca</taxon>
        <taxon>Bivalvia</taxon>
        <taxon>Autobranchia</taxon>
        <taxon>Pteriomorphia</taxon>
        <taxon>Pterioida</taxon>
        <taxon>Pterioidea</taxon>
        <taxon>Pteriidae</taxon>
        <taxon>Pinctada</taxon>
    </lineage>
</organism>
<name>A0AA88XLM7_PINIB</name>
<feature type="compositionally biased region" description="Basic and acidic residues" evidence="1">
    <location>
        <begin position="69"/>
        <end position="78"/>
    </location>
</feature>
<evidence type="ECO:0000313" key="3">
    <source>
        <dbReference type="EMBL" id="KAK3087622.1"/>
    </source>
</evidence>
<dbReference type="EMBL" id="VSWD01000011">
    <property type="protein sequence ID" value="KAK3087622.1"/>
    <property type="molecule type" value="Genomic_DNA"/>
</dbReference>
<gene>
    <name evidence="3" type="ORF">FSP39_008534</name>
</gene>
<keyword evidence="4" id="KW-1185">Reference proteome</keyword>
<dbReference type="AlphaFoldDB" id="A0AA88XLM7"/>
<dbReference type="Pfam" id="PF15998">
    <property type="entry name" value="DUF4773"/>
    <property type="match status" value="1"/>
</dbReference>
<feature type="domain" description="DUF4773" evidence="2">
    <location>
        <begin position="1"/>
        <end position="58"/>
    </location>
</feature>
<dbReference type="InterPro" id="IPR031941">
    <property type="entry name" value="DUF4773"/>
</dbReference>
<dbReference type="Proteomes" id="UP001186944">
    <property type="component" value="Unassembled WGS sequence"/>
</dbReference>
<protein>
    <recommendedName>
        <fullName evidence="2">DUF4773 domain-containing protein</fullName>
    </recommendedName>
</protein>
<comment type="caution">
    <text evidence="3">The sequence shown here is derived from an EMBL/GenBank/DDBJ whole genome shotgun (WGS) entry which is preliminary data.</text>
</comment>
<feature type="region of interest" description="Disordered" evidence="1">
    <location>
        <begin position="69"/>
        <end position="99"/>
    </location>
</feature>
<reference evidence="3" key="1">
    <citation type="submission" date="2019-08" db="EMBL/GenBank/DDBJ databases">
        <title>The improved chromosome-level genome for the pearl oyster Pinctada fucata martensii using PacBio sequencing and Hi-C.</title>
        <authorList>
            <person name="Zheng Z."/>
        </authorList>
    </citation>
    <scope>NUCLEOTIDE SEQUENCE</scope>
    <source>
        <strain evidence="3">ZZ-2019</strain>
        <tissue evidence="3">Adductor muscle</tissue>
    </source>
</reference>
<evidence type="ECO:0000313" key="4">
    <source>
        <dbReference type="Proteomes" id="UP001186944"/>
    </source>
</evidence>
<proteinExistence type="predicted"/>
<sequence length="129" mass="14500">RNPPPICAGIPGIEEYGSVCIDLYNMEYTKSSLSGCIKLEISVLTIKALNVKFGCFKIPLQERKIKDNRIGKKMEFPSRPHAHVATAPRNRQNNSEMTNEEKVEFIQRLGLVKETKANNGPHNTIVGYN</sequence>
<accession>A0AA88XLM7</accession>
<feature type="non-terminal residue" evidence="3">
    <location>
        <position position="1"/>
    </location>
</feature>
<evidence type="ECO:0000259" key="2">
    <source>
        <dbReference type="Pfam" id="PF15998"/>
    </source>
</evidence>